<dbReference type="InterPro" id="IPR036188">
    <property type="entry name" value="FAD/NAD-bd_sf"/>
</dbReference>
<dbReference type="Pfam" id="PF00890">
    <property type="entry name" value="FAD_binding_2"/>
    <property type="match status" value="2"/>
</dbReference>
<keyword evidence="2" id="KW-0560">Oxidoreductase</keyword>
<dbReference type="EMBL" id="BARS01021731">
    <property type="protein sequence ID" value="GAG06951.1"/>
    <property type="molecule type" value="Genomic_DNA"/>
</dbReference>
<evidence type="ECO:0000256" key="1">
    <source>
        <dbReference type="ARBA" id="ARBA00022630"/>
    </source>
</evidence>
<dbReference type="AlphaFoldDB" id="X0W2L6"/>
<dbReference type="InterPro" id="IPR003953">
    <property type="entry name" value="FAD-dep_OxRdtase_2_FAD-bd"/>
</dbReference>
<feature type="non-terminal residue" evidence="4">
    <location>
        <position position="271"/>
    </location>
</feature>
<evidence type="ECO:0000259" key="3">
    <source>
        <dbReference type="Pfam" id="PF00890"/>
    </source>
</evidence>
<feature type="domain" description="FAD-dependent oxidoreductase 2 FAD-binding" evidence="3">
    <location>
        <begin position="223"/>
        <end position="264"/>
    </location>
</feature>
<gene>
    <name evidence="4" type="ORF">S01H1_34848</name>
</gene>
<evidence type="ECO:0000313" key="4">
    <source>
        <dbReference type="EMBL" id="GAG06951.1"/>
    </source>
</evidence>
<reference evidence="4" key="1">
    <citation type="journal article" date="2014" name="Front. Microbiol.">
        <title>High frequency of phylogenetically diverse reductive dehalogenase-homologous genes in deep subseafloor sedimentary metagenomes.</title>
        <authorList>
            <person name="Kawai M."/>
            <person name="Futagami T."/>
            <person name="Toyoda A."/>
            <person name="Takaki Y."/>
            <person name="Nishi S."/>
            <person name="Hori S."/>
            <person name="Arai W."/>
            <person name="Tsubouchi T."/>
            <person name="Morono Y."/>
            <person name="Uchiyama I."/>
            <person name="Ito T."/>
            <person name="Fujiyama A."/>
            <person name="Inagaki F."/>
            <person name="Takami H."/>
        </authorList>
    </citation>
    <scope>NUCLEOTIDE SEQUENCE</scope>
    <source>
        <strain evidence="4">Expedition CK06-06</strain>
    </source>
</reference>
<proteinExistence type="predicted"/>
<feature type="non-terminal residue" evidence="4">
    <location>
        <position position="1"/>
    </location>
</feature>
<dbReference type="Gene3D" id="3.50.50.60">
    <property type="entry name" value="FAD/NAD(P)-binding domain"/>
    <property type="match status" value="2"/>
</dbReference>
<dbReference type="PANTHER" id="PTHR11632">
    <property type="entry name" value="SUCCINATE DEHYDROGENASE 2 FLAVOPROTEIN SUBUNIT"/>
    <property type="match status" value="1"/>
</dbReference>
<protein>
    <recommendedName>
        <fullName evidence="3">FAD-dependent oxidoreductase 2 FAD-binding domain-containing protein</fullName>
    </recommendedName>
</protein>
<dbReference type="GO" id="GO:0016491">
    <property type="term" value="F:oxidoreductase activity"/>
    <property type="evidence" value="ECO:0007669"/>
    <property type="project" value="UniProtKB-KW"/>
</dbReference>
<feature type="domain" description="FAD-dependent oxidoreductase 2 FAD-binding" evidence="3">
    <location>
        <begin position="1"/>
        <end position="197"/>
    </location>
</feature>
<keyword evidence="1" id="KW-0285">Flavoprotein</keyword>
<accession>X0W2L6</accession>
<dbReference type="PANTHER" id="PTHR11632:SF51">
    <property type="entry name" value="SUCCINATE DEHYDROGENASE [UBIQUINONE] FLAVOPROTEIN SUBUNIT, MITOCHONDRIAL"/>
    <property type="match status" value="1"/>
</dbReference>
<sequence>GAEVCVISKMPPGAPNCTTRAWGGFTYSTDETADELFAQIVETGGFLSNQKLVQVLVEEVPRALAAMAELGIEMDEPMLSAPEMPGIVRWSYRGKDSGQTMTDLARGAAEDLGARFLCETVATRVLTDEGRVAGVAAVDLKEMKPVAFQAKSVVIATGGGARLWPRTDNPEGTTGDGMVLAYCAGAELVDLECVSFGFPKQRLSEVFDAPEVPCDPLLDLGHAHYFLGGVKIGPSGETTLPGLYAAGEVSGGLFGAARLGGSALADVVIFG</sequence>
<name>X0W2L6_9ZZZZ</name>
<comment type="caution">
    <text evidence="4">The sequence shown here is derived from an EMBL/GenBank/DDBJ whole genome shotgun (WGS) entry which is preliminary data.</text>
</comment>
<evidence type="ECO:0000256" key="2">
    <source>
        <dbReference type="ARBA" id="ARBA00023002"/>
    </source>
</evidence>
<dbReference type="InterPro" id="IPR030664">
    <property type="entry name" value="SdhA/FrdA/AprA"/>
</dbReference>
<dbReference type="SUPFAM" id="SSF51905">
    <property type="entry name" value="FAD/NAD(P)-binding domain"/>
    <property type="match status" value="1"/>
</dbReference>
<organism evidence="4">
    <name type="scientific">marine sediment metagenome</name>
    <dbReference type="NCBI Taxonomy" id="412755"/>
    <lineage>
        <taxon>unclassified sequences</taxon>
        <taxon>metagenomes</taxon>
        <taxon>ecological metagenomes</taxon>
    </lineage>
</organism>